<dbReference type="EMBL" id="JBFTWV010000053">
    <property type="protein sequence ID" value="KAL2793809.1"/>
    <property type="molecule type" value="Genomic_DNA"/>
</dbReference>
<keyword evidence="6" id="KW-1185">Reference proteome</keyword>
<dbReference type="PANTHER" id="PTHR44051">
    <property type="entry name" value="GLUTATHIONE S-TRANSFERASE-RELATED"/>
    <property type="match status" value="1"/>
</dbReference>
<name>A0ABR4G467_9EURO</name>
<dbReference type="InterPro" id="IPR010987">
    <property type="entry name" value="Glutathione-S-Trfase_C-like"/>
</dbReference>
<evidence type="ECO:0000313" key="6">
    <source>
        <dbReference type="Proteomes" id="UP001610563"/>
    </source>
</evidence>
<dbReference type="InterPro" id="IPR036249">
    <property type="entry name" value="Thioredoxin-like_sf"/>
</dbReference>
<dbReference type="Proteomes" id="UP001610563">
    <property type="component" value="Unassembled WGS sequence"/>
</dbReference>
<dbReference type="Pfam" id="PF00043">
    <property type="entry name" value="GST_C"/>
    <property type="match status" value="1"/>
</dbReference>
<dbReference type="InterPro" id="IPR036282">
    <property type="entry name" value="Glutathione-S-Trfase_C_sf"/>
</dbReference>
<evidence type="ECO:0000256" key="2">
    <source>
        <dbReference type="RuleBase" id="RU003494"/>
    </source>
</evidence>
<organism evidence="5 6">
    <name type="scientific">Aspergillus keveii</name>
    <dbReference type="NCBI Taxonomy" id="714993"/>
    <lineage>
        <taxon>Eukaryota</taxon>
        <taxon>Fungi</taxon>
        <taxon>Dikarya</taxon>
        <taxon>Ascomycota</taxon>
        <taxon>Pezizomycotina</taxon>
        <taxon>Eurotiomycetes</taxon>
        <taxon>Eurotiomycetidae</taxon>
        <taxon>Eurotiales</taxon>
        <taxon>Aspergillaceae</taxon>
        <taxon>Aspergillus</taxon>
        <taxon>Aspergillus subgen. Nidulantes</taxon>
    </lineage>
</organism>
<dbReference type="InterPro" id="IPR004046">
    <property type="entry name" value="GST_C"/>
</dbReference>
<feature type="domain" description="GST N-terminal" evidence="3">
    <location>
        <begin position="1"/>
        <end position="82"/>
    </location>
</feature>
<evidence type="ECO:0000259" key="4">
    <source>
        <dbReference type="PROSITE" id="PS50405"/>
    </source>
</evidence>
<dbReference type="Gene3D" id="1.20.1050.10">
    <property type="match status" value="1"/>
</dbReference>
<dbReference type="InterPro" id="IPR040079">
    <property type="entry name" value="Glutathione_S-Trfase"/>
</dbReference>
<dbReference type="Gene3D" id="3.40.30.10">
    <property type="entry name" value="Glutaredoxin"/>
    <property type="match status" value="1"/>
</dbReference>
<dbReference type="SUPFAM" id="SSF47616">
    <property type="entry name" value="GST C-terminal domain-like"/>
    <property type="match status" value="1"/>
</dbReference>
<dbReference type="PROSITE" id="PS50404">
    <property type="entry name" value="GST_NTER"/>
    <property type="match status" value="1"/>
</dbReference>
<comment type="similarity">
    <text evidence="1 2">Belongs to the GST superfamily.</text>
</comment>
<evidence type="ECO:0000313" key="5">
    <source>
        <dbReference type="EMBL" id="KAL2793809.1"/>
    </source>
</evidence>
<dbReference type="InterPro" id="IPR004045">
    <property type="entry name" value="Glutathione_S-Trfase_N"/>
</dbReference>
<reference evidence="5 6" key="1">
    <citation type="submission" date="2024-07" db="EMBL/GenBank/DDBJ databases">
        <title>Section-level genome sequencing and comparative genomics of Aspergillus sections Usti and Cavernicolus.</title>
        <authorList>
            <consortium name="Lawrence Berkeley National Laboratory"/>
            <person name="Nybo J.L."/>
            <person name="Vesth T.C."/>
            <person name="Theobald S."/>
            <person name="Frisvad J.C."/>
            <person name="Larsen T.O."/>
            <person name="Kjaerboelling I."/>
            <person name="Rothschild-Mancinelli K."/>
            <person name="Lyhne E.K."/>
            <person name="Kogle M.E."/>
            <person name="Barry K."/>
            <person name="Clum A."/>
            <person name="Na H."/>
            <person name="Ledsgaard L."/>
            <person name="Lin J."/>
            <person name="Lipzen A."/>
            <person name="Kuo A."/>
            <person name="Riley R."/>
            <person name="Mondo S."/>
            <person name="Labutti K."/>
            <person name="Haridas S."/>
            <person name="Pangalinan J."/>
            <person name="Salamov A.A."/>
            <person name="Simmons B.A."/>
            <person name="Magnuson J.K."/>
            <person name="Chen J."/>
            <person name="Drula E."/>
            <person name="Henrissat B."/>
            <person name="Wiebenga A."/>
            <person name="Lubbers R.J."/>
            <person name="Gomes A.C."/>
            <person name="Makela M.R."/>
            <person name="Stajich J."/>
            <person name="Grigoriev I.V."/>
            <person name="Mortensen U.H."/>
            <person name="De Vries R.P."/>
            <person name="Baker S.E."/>
            <person name="Andersen M.R."/>
        </authorList>
    </citation>
    <scope>NUCLEOTIDE SEQUENCE [LARGE SCALE GENOMIC DNA]</scope>
    <source>
        <strain evidence="5 6">CBS 209.92</strain>
    </source>
</reference>
<dbReference type="PANTHER" id="PTHR44051:SF8">
    <property type="entry name" value="GLUTATHIONE S-TRANSFERASE GSTA"/>
    <property type="match status" value="1"/>
</dbReference>
<sequence>MGDITLYTWSTPNGIKVSIALEELSLAYRVVPIDISSGAQKEPSFLAINPNGRIPAITDFGQRVFESGAILQYLTETYDQDRIISYVPWTPEYWEQTSWLMFQMGGVGPMQGQANHFRLFAGEYSEYGLQRYRAETKRLYGVLNDRLTVSPYLAGSKYTIADIANFGWVRYAPLALQIDLDEFPALKKWHNAILERTAVQRGLAVPIPKSEAEIAERYRGLRDKVDELRSRP</sequence>
<dbReference type="SFLD" id="SFLDG00358">
    <property type="entry name" value="Main_(cytGST)"/>
    <property type="match status" value="1"/>
</dbReference>
<gene>
    <name evidence="5" type="ORF">BJX66DRAFT_351571</name>
</gene>
<dbReference type="SUPFAM" id="SSF52833">
    <property type="entry name" value="Thioredoxin-like"/>
    <property type="match status" value="1"/>
</dbReference>
<comment type="caution">
    <text evidence="5">The sequence shown here is derived from an EMBL/GenBank/DDBJ whole genome shotgun (WGS) entry which is preliminary data.</text>
</comment>
<proteinExistence type="inferred from homology"/>
<evidence type="ECO:0000256" key="1">
    <source>
        <dbReference type="ARBA" id="ARBA00007409"/>
    </source>
</evidence>
<dbReference type="SFLD" id="SFLDS00019">
    <property type="entry name" value="Glutathione_Transferase_(cytos"/>
    <property type="match status" value="1"/>
</dbReference>
<dbReference type="PROSITE" id="PS50405">
    <property type="entry name" value="GST_CTER"/>
    <property type="match status" value="1"/>
</dbReference>
<dbReference type="CDD" id="cd03048">
    <property type="entry name" value="GST_N_Ure2p_like"/>
    <property type="match status" value="1"/>
</dbReference>
<evidence type="ECO:0000259" key="3">
    <source>
        <dbReference type="PROSITE" id="PS50404"/>
    </source>
</evidence>
<dbReference type="Pfam" id="PF02798">
    <property type="entry name" value="GST_N"/>
    <property type="match status" value="1"/>
</dbReference>
<dbReference type="SFLD" id="SFLDG01151">
    <property type="entry name" value="Main.2:_Nu-like"/>
    <property type="match status" value="1"/>
</dbReference>
<feature type="domain" description="GST C-terminal" evidence="4">
    <location>
        <begin position="89"/>
        <end position="221"/>
    </location>
</feature>
<accession>A0ABR4G467</accession>
<protein>
    <submittedName>
        <fullName evidence="5">Glutathione S-transferase</fullName>
    </submittedName>
</protein>